<feature type="transmembrane region" description="Helical" evidence="6">
    <location>
        <begin position="353"/>
        <end position="371"/>
    </location>
</feature>
<feature type="domain" description="Major facilitator superfamily (MFS) profile" evidence="7">
    <location>
        <begin position="32"/>
        <end position="406"/>
    </location>
</feature>
<comment type="caution">
    <text evidence="8">The sequence shown here is derived from an EMBL/GenBank/DDBJ whole genome shotgun (WGS) entry which is preliminary data.</text>
</comment>
<gene>
    <name evidence="8" type="ORF">Msi02_55650</name>
</gene>
<sequence>MFPTSPPRLPGAVTETLREIVPGRSSLRGWAGVFAVATATFTVVTSEMLPVGMLTPIGRTLRIGEGTAGLTLTVTGLVAAVAAPLITPAAGRLDRRVLLWALMLLLAVGDFMAAVADDFAVMMAGRVLIGLAMGGVWPVAASLAPRLLPARSAGTGTALVFSGVAVASVLGVPAGTSLGQVAGWRTAFAAAGLVSVVVAFALAALLPRMLAERPVRLGALARLAGEREVRTGLVATALLVTGHFAAYTYVRPVLERISGVDGGLIGALLLAYGVAGVVGNFAGGAGAARSPRRTLPIICAALAATVLLVPELGRTPASGAALLVLWGLAYGGVSVTTQAWLSAAACQAREAASALFVGVFNAAIAFGALVGGRTAEALGIAPVMWVAGALAAAALLAVLPRSGTTARRR</sequence>
<evidence type="ECO:0000256" key="3">
    <source>
        <dbReference type="ARBA" id="ARBA00022692"/>
    </source>
</evidence>
<evidence type="ECO:0000256" key="5">
    <source>
        <dbReference type="ARBA" id="ARBA00023136"/>
    </source>
</evidence>
<dbReference type="Proteomes" id="UP000660454">
    <property type="component" value="Unassembled WGS sequence"/>
</dbReference>
<dbReference type="InterPro" id="IPR050189">
    <property type="entry name" value="MFS_Efflux_Transporters"/>
</dbReference>
<dbReference type="EMBL" id="BOOF01000033">
    <property type="protein sequence ID" value="GIH64748.1"/>
    <property type="molecule type" value="Genomic_DNA"/>
</dbReference>
<dbReference type="PROSITE" id="PS50850">
    <property type="entry name" value="MFS"/>
    <property type="match status" value="1"/>
</dbReference>
<name>A0ABQ4GTI2_9ACTN</name>
<evidence type="ECO:0000256" key="6">
    <source>
        <dbReference type="SAM" id="Phobius"/>
    </source>
</evidence>
<dbReference type="PANTHER" id="PTHR43124">
    <property type="entry name" value="PURINE EFFLUX PUMP PBUE"/>
    <property type="match status" value="1"/>
</dbReference>
<feature type="transmembrane region" description="Helical" evidence="6">
    <location>
        <begin position="156"/>
        <end position="175"/>
    </location>
</feature>
<feature type="transmembrane region" description="Helical" evidence="6">
    <location>
        <begin position="27"/>
        <end position="46"/>
    </location>
</feature>
<dbReference type="InterPro" id="IPR020846">
    <property type="entry name" value="MFS_dom"/>
</dbReference>
<evidence type="ECO:0000259" key="7">
    <source>
        <dbReference type="PROSITE" id="PS50850"/>
    </source>
</evidence>
<feature type="transmembrane region" description="Helical" evidence="6">
    <location>
        <begin position="122"/>
        <end position="144"/>
    </location>
</feature>
<reference evidence="8 9" key="1">
    <citation type="submission" date="2021-01" db="EMBL/GenBank/DDBJ databases">
        <title>Whole genome shotgun sequence of Microbispora siamensis NBRC 104113.</title>
        <authorList>
            <person name="Komaki H."/>
            <person name="Tamura T."/>
        </authorList>
    </citation>
    <scope>NUCLEOTIDE SEQUENCE [LARGE SCALE GENOMIC DNA]</scope>
    <source>
        <strain evidence="8 9">NBRC 104113</strain>
    </source>
</reference>
<evidence type="ECO:0000256" key="4">
    <source>
        <dbReference type="ARBA" id="ARBA00022989"/>
    </source>
</evidence>
<protein>
    <submittedName>
        <fullName evidence="8">MFS transporter</fullName>
    </submittedName>
</protein>
<feature type="transmembrane region" description="Helical" evidence="6">
    <location>
        <begin position="262"/>
        <end position="282"/>
    </location>
</feature>
<evidence type="ECO:0000256" key="1">
    <source>
        <dbReference type="ARBA" id="ARBA00004651"/>
    </source>
</evidence>
<dbReference type="InterPro" id="IPR036259">
    <property type="entry name" value="MFS_trans_sf"/>
</dbReference>
<accession>A0ABQ4GTI2</accession>
<keyword evidence="5 6" id="KW-0472">Membrane</keyword>
<proteinExistence type="predicted"/>
<feature type="transmembrane region" description="Helical" evidence="6">
    <location>
        <begin position="231"/>
        <end position="250"/>
    </location>
</feature>
<feature type="transmembrane region" description="Helical" evidence="6">
    <location>
        <begin position="187"/>
        <end position="210"/>
    </location>
</feature>
<dbReference type="SUPFAM" id="SSF103473">
    <property type="entry name" value="MFS general substrate transporter"/>
    <property type="match status" value="1"/>
</dbReference>
<dbReference type="PANTHER" id="PTHR43124:SF3">
    <property type="entry name" value="CHLORAMPHENICOL EFFLUX PUMP RV0191"/>
    <property type="match status" value="1"/>
</dbReference>
<evidence type="ECO:0000313" key="9">
    <source>
        <dbReference type="Proteomes" id="UP000660454"/>
    </source>
</evidence>
<comment type="subcellular location">
    <subcellularLocation>
        <location evidence="1">Cell membrane</location>
        <topology evidence="1">Multi-pass membrane protein</topology>
    </subcellularLocation>
</comment>
<feature type="transmembrane region" description="Helical" evidence="6">
    <location>
        <begin position="294"/>
        <end position="313"/>
    </location>
</feature>
<evidence type="ECO:0000256" key="2">
    <source>
        <dbReference type="ARBA" id="ARBA00022475"/>
    </source>
</evidence>
<feature type="transmembrane region" description="Helical" evidence="6">
    <location>
        <begin position="66"/>
        <end position="85"/>
    </location>
</feature>
<dbReference type="CDD" id="cd17324">
    <property type="entry name" value="MFS_NepI_like"/>
    <property type="match status" value="1"/>
</dbReference>
<keyword evidence="9" id="KW-1185">Reference proteome</keyword>
<feature type="transmembrane region" description="Helical" evidence="6">
    <location>
        <begin position="97"/>
        <end position="116"/>
    </location>
</feature>
<keyword evidence="3 6" id="KW-0812">Transmembrane</keyword>
<keyword evidence="2" id="KW-1003">Cell membrane</keyword>
<dbReference type="Pfam" id="PF07690">
    <property type="entry name" value="MFS_1"/>
    <property type="match status" value="1"/>
</dbReference>
<keyword evidence="4 6" id="KW-1133">Transmembrane helix</keyword>
<organism evidence="8 9">
    <name type="scientific">Microbispora siamensis</name>
    <dbReference type="NCBI Taxonomy" id="564413"/>
    <lineage>
        <taxon>Bacteria</taxon>
        <taxon>Bacillati</taxon>
        <taxon>Actinomycetota</taxon>
        <taxon>Actinomycetes</taxon>
        <taxon>Streptosporangiales</taxon>
        <taxon>Streptosporangiaceae</taxon>
        <taxon>Microbispora</taxon>
    </lineage>
</organism>
<feature type="transmembrane region" description="Helical" evidence="6">
    <location>
        <begin position="377"/>
        <end position="399"/>
    </location>
</feature>
<dbReference type="Gene3D" id="1.20.1250.20">
    <property type="entry name" value="MFS general substrate transporter like domains"/>
    <property type="match status" value="1"/>
</dbReference>
<dbReference type="InterPro" id="IPR011701">
    <property type="entry name" value="MFS"/>
</dbReference>
<feature type="transmembrane region" description="Helical" evidence="6">
    <location>
        <begin position="319"/>
        <end position="341"/>
    </location>
</feature>
<evidence type="ECO:0000313" key="8">
    <source>
        <dbReference type="EMBL" id="GIH64748.1"/>
    </source>
</evidence>